<dbReference type="InterPro" id="IPR001433">
    <property type="entry name" value="OxRdtase_FAD/NAD-bd"/>
</dbReference>
<protein>
    <submittedName>
        <fullName evidence="15">Predicted ferric reductase</fullName>
    </submittedName>
</protein>
<gene>
    <name evidence="15" type="ORF">SAMN04515671_3991</name>
</gene>
<dbReference type="SUPFAM" id="SSF63380">
    <property type="entry name" value="Riboflavin synthase domain-like"/>
    <property type="match status" value="1"/>
</dbReference>
<keyword evidence="3" id="KW-0285">Flavoprotein</keyword>
<feature type="domain" description="FAD-binding FR-type" evidence="14">
    <location>
        <begin position="239"/>
        <end position="339"/>
    </location>
</feature>
<evidence type="ECO:0000256" key="2">
    <source>
        <dbReference type="ARBA" id="ARBA00004141"/>
    </source>
</evidence>
<dbReference type="GO" id="GO:0046872">
    <property type="term" value="F:metal ion binding"/>
    <property type="evidence" value="ECO:0007669"/>
    <property type="project" value="UniProtKB-KW"/>
</dbReference>
<dbReference type="GO" id="GO:0050660">
    <property type="term" value="F:flavin adenine dinucleotide binding"/>
    <property type="evidence" value="ECO:0007669"/>
    <property type="project" value="TreeGrafter"/>
</dbReference>
<dbReference type="GO" id="GO:0051537">
    <property type="term" value="F:2 iron, 2 sulfur cluster binding"/>
    <property type="evidence" value="ECO:0007669"/>
    <property type="project" value="UniProtKB-KW"/>
</dbReference>
<dbReference type="RefSeq" id="WP_197676286.1">
    <property type="nucleotide sequence ID" value="NZ_LT629710.1"/>
</dbReference>
<evidence type="ECO:0000256" key="8">
    <source>
        <dbReference type="ARBA" id="ARBA00022989"/>
    </source>
</evidence>
<evidence type="ECO:0000256" key="4">
    <source>
        <dbReference type="ARBA" id="ARBA00022692"/>
    </source>
</evidence>
<dbReference type="AlphaFoldDB" id="A0A1H0SAB2"/>
<keyword evidence="12 13" id="KW-0472">Membrane</keyword>
<dbReference type="InterPro" id="IPR039261">
    <property type="entry name" value="FNR_nucleotide-bd"/>
</dbReference>
<keyword evidence="11" id="KW-0411">Iron-sulfur</keyword>
<dbReference type="GO" id="GO:0016491">
    <property type="term" value="F:oxidoreductase activity"/>
    <property type="evidence" value="ECO:0007669"/>
    <property type="project" value="UniProtKB-KW"/>
</dbReference>
<dbReference type="PANTHER" id="PTHR47354:SF8">
    <property type="entry name" value="1,2-PHENYLACETYL-COA EPOXIDASE, SUBUNIT E"/>
    <property type="match status" value="1"/>
</dbReference>
<dbReference type="PANTHER" id="PTHR47354">
    <property type="entry name" value="NADH OXIDOREDUCTASE HCR"/>
    <property type="match status" value="1"/>
</dbReference>
<keyword evidence="10" id="KW-0408">Iron</keyword>
<sequence length="482" mass="53415">MTTRSSTAEDRRTTTYASGRSHRARRLHVLRADVFGALTVLLVVIAIALWVRGGGIEHNVGPGSVPSSLGRVTGLVASVLLLLQVLLMARIPWVERTWGQDVLARRHRLVGFASFHLMVAHIVLITIGYAEAGRAPVLAQTWTEVTTYPGMLLATAGTAALVVVVVTSVRAARRRLRYESWHLLHLYAYLGVGLALPHQLWAGTDFTRSQAATVFWWGLWACATLAVIACRIALPILRSLRHRIQVDEVIDEGPGVVSVVMSGRRLDRAGLRAGQFCQWRFLGGRGWTRAHPFSLSAMPTGDRLRITAKFLGDGSRALKDLRPGQRVLFEGPYGRMTPERRHRRDVLMVCAGIGITPMRALAEHILNEGASFDSGRLRRPAVTILHRVQAPADQTFAAEFAYLSRRADLTVVPLIGRRSEHSSIFPGPDEVDPQRRLPTLVSGLVSREVYLCGPRSFMHEARRHLVAAGVPEQQIHAEEFQW</sequence>
<dbReference type="SUPFAM" id="SSF52343">
    <property type="entry name" value="Ferredoxin reductase-like, C-terminal NADP-linked domain"/>
    <property type="match status" value="1"/>
</dbReference>
<comment type="cofactor">
    <cofactor evidence="1">
        <name>FAD</name>
        <dbReference type="ChEBI" id="CHEBI:57692"/>
    </cofactor>
</comment>
<feature type="transmembrane region" description="Helical" evidence="13">
    <location>
        <begin position="150"/>
        <end position="172"/>
    </location>
</feature>
<keyword evidence="9" id="KW-0560">Oxidoreductase</keyword>
<evidence type="ECO:0000256" key="3">
    <source>
        <dbReference type="ARBA" id="ARBA00022630"/>
    </source>
</evidence>
<evidence type="ECO:0000256" key="7">
    <source>
        <dbReference type="ARBA" id="ARBA00022827"/>
    </source>
</evidence>
<evidence type="ECO:0000256" key="5">
    <source>
        <dbReference type="ARBA" id="ARBA00022714"/>
    </source>
</evidence>
<keyword evidence="16" id="KW-1185">Reference proteome</keyword>
<feature type="transmembrane region" description="Helical" evidence="13">
    <location>
        <begin position="71"/>
        <end position="89"/>
    </location>
</feature>
<evidence type="ECO:0000259" key="14">
    <source>
        <dbReference type="PROSITE" id="PS51384"/>
    </source>
</evidence>
<evidence type="ECO:0000256" key="12">
    <source>
        <dbReference type="ARBA" id="ARBA00023136"/>
    </source>
</evidence>
<evidence type="ECO:0000256" key="1">
    <source>
        <dbReference type="ARBA" id="ARBA00001974"/>
    </source>
</evidence>
<keyword evidence="8 13" id="KW-1133">Transmembrane helix</keyword>
<dbReference type="InterPro" id="IPR050415">
    <property type="entry name" value="MRET"/>
</dbReference>
<comment type="subcellular location">
    <subcellularLocation>
        <location evidence="2">Membrane</location>
        <topology evidence="2">Multi-pass membrane protein</topology>
    </subcellularLocation>
</comment>
<evidence type="ECO:0000256" key="9">
    <source>
        <dbReference type="ARBA" id="ARBA00023002"/>
    </source>
</evidence>
<dbReference type="Proteomes" id="UP000198741">
    <property type="component" value="Chromosome I"/>
</dbReference>
<dbReference type="Pfam" id="PF01794">
    <property type="entry name" value="Ferric_reduct"/>
    <property type="match status" value="1"/>
</dbReference>
<dbReference type="GO" id="GO:0016020">
    <property type="term" value="C:membrane"/>
    <property type="evidence" value="ECO:0007669"/>
    <property type="project" value="UniProtKB-SubCell"/>
</dbReference>
<dbReference type="Pfam" id="PF00175">
    <property type="entry name" value="NAD_binding_1"/>
    <property type="match status" value="1"/>
</dbReference>
<evidence type="ECO:0000313" key="15">
    <source>
        <dbReference type="EMBL" id="SDP38741.1"/>
    </source>
</evidence>
<evidence type="ECO:0000256" key="13">
    <source>
        <dbReference type="SAM" id="Phobius"/>
    </source>
</evidence>
<dbReference type="EMBL" id="LT629710">
    <property type="protein sequence ID" value="SDP38741.1"/>
    <property type="molecule type" value="Genomic_DNA"/>
</dbReference>
<keyword evidence="5" id="KW-0001">2Fe-2S</keyword>
<dbReference type="InterPro" id="IPR017938">
    <property type="entry name" value="Riboflavin_synthase-like_b-brl"/>
</dbReference>
<dbReference type="InterPro" id="IPR013130">
    <property type="entry name" value="Fe3_Rdtase_TM_dom"/>
</dbReference>
<dbReference type="PROSITE" id="PS51384">
    <property type="entry name" value="FAD_FR"/>
    <property type="match status" value="1"/>
</dbReference>
<evidence type="ECO:0000256" key="11">
    <source>
        <dbReference type="ARBA" id="ARBA00023014"/>
    </source>
</evidence>
<feature type="transmembrane region" description="Helical" evidence="13">
    <location>
        <begin position="109"/>
        <end position="130"/>
    </location>
</feature>
<reference evidence="15 16" key="1">
    <citation type="submission" date="2016-10" db="EMBL/GenBank/DDBJ databases">
        <authorList>
            <person name="de Groot N.N."/>
        </authorList>
    </citation>
    <scope>NUCLEOTIDE SEQUENCE [LARGE SCALE GENOMIC DNA]</scope>
    <source>
        <strain evidence="16">P4-7,KCTC 19426,CECT 7604</strain>
    </source>
</reference>
<dbReference type="InterPro" id="IPR017927">
    <property type="entry name" value="FAD-bd_FR_type"/>
</dbReference>
<organism evidence="15 16">
    <name type="scientific">Nakamurella panacisegetis</name>
    <dbReference type="NCBI Taxonomy" id="1090615"/>
    <lineage>
        <taxon>Bacteria</taxon>
        <taxon>Bacillati</taxon>
        <taxon>Actinomycetota</taxon>
        <taxon>Actinomycetes</taxon>
        <taxon>Nakamurellales</taxon>
        <taxon>Nakamurellaceae</taxon>
        <taxon>Nakamurella</taxon>
    </lineage>
</organism>
<dbReference type="Gene3D" id="2.40.30.10">
    <property type="entry name" value="Translation factors"/>
    <property type="match status" value="1"/>
</dbReference>
<evidence type="ECO:0000313" key="16">
    <source>
        <dbReference type="Proteomes" id="UP000198741"/>
    </source>
</evidence>
<keyword evidence="6" id="KW-0479">Metal-binding</keyword>
<keyword evidence="7" id="KW-0274">FAD</keyword>
<dbReference type="Gene3D" id="3.40.50.80">
    <property type="entry name" value="Nucleotide-binding domain of ferredoxin-NADP reductase (FNR) module"/>
    <property type="match status" value="1"/>
</dbReference>
<name>A0A1H0SAB2_9ACTN</name>
<feature type="transmembrane region" description="Helical" evidence="13">
    <location>
        <begin position="184"/>
        <end position="202"/>
    </location>
</feature>
<feature type="transmembrane region" description="Helical" evidence="13">
    <location>
        <begin position="214"/>
        <end position="234"/>
    </location>
</feature>
<evidence type="ECO:0000256" key="6">
    <source>
        <dbReference type="ARBA" id="ARBA00022723"/>
    </source>
</evidence>
<dbReference type="STRING" id="1090615.SAMN04515671_3991"/>
<feature type="transmembrane region" description="Helical" evidence="13">
    <location>
        <begin position="30"/>
        <end position="51"/>
    </location>
</feature>
<accession>A0A1H0SAB2</accession>
<evidence type="ECO:0000256" key="10">
    <source>
        <dbReference type="ARBA" id="ARBA00023004"/>
    </source>
</evidence>
<proteinExistence type="predicted"/>
<keyword evidence="4 13" id="KW-0812">Transmembrane</keyword>